<proteinExistence type="predicted"/>
<evidence type="ECO:0000256" key="3">
    <source>
        <dbReference type="ARBA" id="ARBA00022737"/>
    </source>
</evidence>
<evidence type="ECO:0000256" key="5">
    <source>
        <dbReference type="ARBA" id="ARBA00023273"/>
    </source>
</evidence>
<dbReference type="SUPFAM" id="SSF74924">
    <property type="entry name" value="Cap-Gly domain"/>
    <property type="match status" value="1"/>
</dbReference>
<gene>
    <name evidence="8" type="ORF">BJX67DRAFT_347225</name>
</gene>
<feature type="region of interest" description="Disordered" evidence="6">
    <location>
        <begin position="541"/>
        <end position="565"/>
    </location>
</feature>
<evidence type="ECO:0000256" key="2">
    <source>
        <dbReference type="ARBA" id="ARBA00022614"/>
    </source>
</evidence>
<protein>
    <recommendedName>
        <fullName evidence="7">CAP-Gly domain-containing protein</fullName>
    </recommendedName>
</protein>
<dbReference type="InterPro" id="IPR036859">
    <property type="entry name" value="CAP-Gly_dom_sf"/>
</dbReference>
<evidence type="ECO:0000256" key="6">
    <source>
        <dbReference type="SAM" id="MobiDB-lite"/>
    </source>
</evidence>
<sequence>MDSQVLVNQRRSYNGDLCTIRYVGKVEGTSGEWLGVEWDDPTRGKHSGQHQGVRYFTCVRKHPTAGSFVRPSRPTESPRGFIEALREKYASEFEQARARQAHADAGGAEDVQKPIEFNGKIAEEVGFDKIRKQLAELEELKIVLLDGLRVAGVLTHGATREQVEEARREIGRTCPKITELDLSRNLLTTWDGVADICGPLERLKLLRLNGNRFGPVEGDLHFNGIEELQLDDTLLPWDQLSAAAAQFPSLTSLSASANQFSFIPTPLSNTITTLILENNEIASLSSIKALASLKSLQHLSLRGNCVDAVSERSSEESFQFTASLRSVDLSRNKIDSWLFINSLPEYFPGLQNLRISGNPLFDQPVGPSAVTGMPEKPMTVDEAYILTLSRLSTLQVLNYSTISAKDRSNGELYYLSLIGKELSGSPETAESEILAAHPRYHDLCRIHGDPLINRASRPSGPDAAVNPRSVAARLVRIAFHLSQQGASHPQGNPNGGVKVKEIPRSYDTYQLKAIASRLFGLTPFEFRLIWETDELDPVSKENLDIEDEWDSEDEDRQDEITPHTGDDAKFVKREVELVDTTKDIGFWFQPDLVEARVRIEVALRS</sequence>
<comment type="caution">
    <text evidence="8">The sequence shown here is derived from an EMBL/GenBank/DDBJ whole genome shotgun (WGS) entry which is preliminary data.</text>
</comment>
<evidence type="ECO:0000256" key="4">
    <source>
        <dbReference type="ARBA" id="ARBA00023069"/>
    </source>
</evidence>
<dbReference type="InterPro" id="IPR032675">
    <property type="entry name" value="LRR_dom_sf"/>
</dbReference>
<organism evidence="8 9">
    <name type="scientific">Aspergillus lucknowensis</name>
    <dbReference type="NCBI Taxonomy" id="176173"/>
    <lineage>
        <taxon>Eukaryota</taxon>
        <taxon>Fungi</taxon>
        <taxon>Dikarya</taxon>
        <taxon>Ascomycota</taxon>
        <taxon>Pezizomycotina</taxon>
        <taxon>Eurotiomycetes</taxon>
        <taxon>Eurotiomycetidae</taxon>
        <taxon>Eurotiales</taxon>
        <taxon>Aspergillaceae</taxon>
        <taxon>Aspergillus</taxon>
        <taxon>Aspergillus subgen. Nidulantes</taxon>
    </lineage>
</organism>
<dbReference type="InterPro" id="IPR000938">
    <property type="entry name" value="CAP-Gly_domain"/>
</dbReference>
<dbReference type="PANTHER" id="PTHR45973:SF9">
    <property type="entry name" value="LEUCINE-RICH REPEAT-CONTAINING PROTEIN 46"/>
    <property type="match status" value="1"/>
</dbReference>
<dbReference type="InterPro" id="IPR050576">
    <property type="entry name" value="Cilia_flagella_integrity"/>
</dbReference>
<comment type="subcellular location">
    <subcellularLocation>
        <location evidence="1">Cell projection</location>
        <location evidence="1">Cilium</location>
    </subcellularLocation>
</comment>
<dbReference type="EMBL" id="JBFXLQ010000008">
    <property type="protein sequence ID" value="KAL2869872.1"/>
    <property type="molecule type" value="Genomic_DNA"/>
</dbReference>
<feature type="compositionally biased region" description="Acidic residues" evidence="6">
    <location>
        <begin position="544"/>
        <end position="557"/>
    </location>
</feature>
<dbReference type="PROSITE" id="PS51450">
    <property type="entry name" value="LRR"/>
    <property type="match status" value="1"/>
</dbReference>
<keyword evidence="4" id="KW-0969">Cilium</keyword>
<keyword evidence="2" id="KW-0433">Leucine-rich repeat</keyword>
<dbReference type="SMART" id="SM01052">
    <property type="entry name" value="CAP_GLY"/>
    <property type="match status" value="1"/>
</dbReference>
<dbReference type="RefSeq" id="XP_070888851.1">
    <property type="nucleotide sequence ID" value="XM_071028503.1"/>
</dbReference>
<keyword evidence="3" id="KW-0677">Repeat</keyword>
<dbReference type="SUPFAM" id="SSF52047">
    <property type="entry name" value="RNI-like"/>
    <property type="match status" value="1"/>
</dbReference>
<evidence type="ECO:0000313" key="9">
    <source>
        <dbReference type="Proteomes" id="UP001610432"/>
    </source>
</evidence>
<feature type="domain" description="CAP-Gly" evidence="7">
    <location>
        <begin position="24"/>
        <end position="70"/>
    </location>
</feature>
<name>A0ABR4LZ87_9EURO</name>
<evidence type="ECO:0000313" key="8">
    <source>
        <dbReference type="EMBL" id="KAL2869872.1"/>
    </source>
</evidence>
<keyword evidence="5" id="KW-0966">Cell projection</keyword>
<evidence type="ECO:0000259" key="7">
    <source>
        <dbReference type="PROSITE" id="PS50245"/>
    </source>
</evidence>
<dbReference type="GeneID" id="98143575"/>
<dbReference type="PANTHER" id="PTHR45973">
    <property type="entry name" value="PROTEIN PHOSPHATASE 1 REGULATORY SUBUNIT SDS22-RELATED"/>
    <property type="match status" value="1"/>
</dbReference>
<dbReference type="InterPro" id="IPR001611">
    <property type="entry name" value="Leu-rich_rpt"/>
</dbReference>
<reference evidence="8 9" key="1">
    <citation type="submission" date="2024-07" db="EMBL/GenBank/DDBJ databases">
        <title>Section-level genome sequencing and comparative genomics of Aspergillus sections Usti and Cavernicolus.</title>
        <authorList>
            <consortium name="Lawrence Berkeley National Laboratory"/>
            <person name="Nybo J.L."/>
            <person name="Vesth T.C."/>
            <person name="Theobald S."/>
            <person name="Frisvad J.C."/>
            <person name="Larsen T.O."/>
            <person name="Kjaerboelling I."/>
            <person name="Rothschild-Mancinelli K."/>
            <person name="Lyhne E.K."/>
            <person name="Kogle M.E."/>
            <person name="Barry K."/>
            <person name="Clum A."/>
            <person name="Na H."/>
            <person name="Ledsgaard L."/>
            <person name="Lin J."/>
            <person name="Lipzen A."/>
            <person name="Kuo A."/>
            <person name="Riley R."/>
            <person name="Mondo S."/>
            <person name="Labutti K."/>
            <person name="Haridas S."/>
            <person name="Pangalinan J."/>
            <person name="Salamov A.A."/>
            <person name="Simmons B.A."/>
            <person name="Magnuson J.K."/>
            <person name="Chen J."/>
            <person name="Drula E."/>
            <person name="Henrissat B."/>
            <person name="Wiebenga A."/>
            <person name="Lubbers R.J."/>
            <person name="Gomes A.C."/>
            <person name="Macurrencykelacurrency M.R."/>
            <person name="Stajich J."/>
            <person name="Grigoriev I.V."/>
            <person name="Mortensen U.H."/>
            <person name="De Vries R.P."/>
            <person name="Baker S.E."/>
            <person name="Andersen M.R."/>
        </authorList>
    </citation>
    <scope>NUCLEOTIDE SEQUENCE [LARGE SCALE GENOMIC DNA]</scope>
    <source>
        <strain evidence="8 9">CBS 449.75</strain>
    </source>
</reference>
<dbReference type="PROSITE" id="PS50245">
    <property type="entry name" value="CAP_GLY_2"/>
    <property type="match status" value="1"/>
</dbReference>
<keyword evidence="9" id="KW-1185">Reference proteome</keyword>
<dbReference type="Gene3D" id="3.80.10.10">
    <property type="entry name" value="Ribonuclease Inhibitor"/>
    <property type="match status" value="3"/>
</dbReference>
<dbReference type="Pfam" id="PF01302">
    <property type="entry name" value="CAP_GLY"/>
    <property type="match status" value="1"/>
</dbReference>
<accession>A0ABR4LZ87</accession>
<dbReference type="Gene3D" id="2.30.30.190">
    <property type="entry name" value="CAP Gly-rich-like domain"/>
    <property type="match status" value="1"/>
</dbReference>
<evidence type="ECO:0000256" key="1">
    <source>
        <dbReference type="ARBA" id="ARBA00004138"/>
    </source>
</evidence>
<dbReference type="Proteomes" id="UP001610432">
    <property type="component" value="Unassembled WGS sequence"/>
</dbReference>